<evidence type="ECO:0000313" key="7">
    <source>
        <dbReference type="EMBL" id="KAA5611202.1"/>
    </source>
</evidence>
<dbReference type="PANTHER" id="PTHR24422">
    <property type="entry name" value="CHEMOTAXIS PROTEIN METHYLTRANSFERASE"/>
    <property type="match status" value="1"/>
</dbReference>
<keyword evidence="8" id="KW-1185">Reference proteome</keyword>
<dbReference type="Gene3D" id="1.10.287.950">
    <property type="entry name" value="Methyl-accepting chemotaxis protein"/>
    <property type="match status" value="1"/>
</dbReference>
<dbReference type="SUPFAM" id="SSF55785">
    <property type="entry name" value="PYP-like sensor domain (PAS domain)"/>
    <property type="match status" value="2"/>
</dbReference>
<gene>
    <name evidence="7" type="ORF">F1189_15650</name>
</gene>
<feature type="domain" description="PAC" evidence="5">
    <location>
        <begin position="86"/>
        <end position="138"/>
    </location>
</feature>
<evidence type="ECO:0000256" key="1">
    <source>
        <dbReference type="ARBA" id="ARBA00029447"/>
    </source>
</evidence>
<organism evidence="7 8">
    <name type="scientific">Rhodovastum atsumiense</name>
    <dbReference type="NCBI Taxonomy" id="504468"/>
    <lineage>
        <taxon>Bacteria</taxon>
        <taxon>Pseudomonadati</taxon>
        <taxon>Pseudomonadota</taxon>
        <taxon>Alphaproteobacteria</taxon>
        <taxon>Acetobacterales</taxon>
        <taxon>Acetobacteraceae</taxon>
        <taxon>Rhodovastum</taxon>
    </lineage>
</organism>
<dbReference type="SMART" id="SM00283">
    <property type="entry name" value="MA"/>
    <property type="match status" value="1"/>
</dbReference>
<dbReference type="NCBIfam" id="TIGR00229">
    <property type="entry name" value="sensory_box"/>
    <property type="match status" value="2"/>
</dbReference>
<reference evidence="7 8" key="1">
    <citation type="submission" date="2019-09" db="EMBL/GenBank/DDBJ databases">
        <title>Genome sequence of Rhodovastum atsumiense, a diverse member of the Acetobacteraceae family of non-sulfur purple photosynthetic bacteria.</title>
        <authorList>
            <person name="Meyer T."/>
            <person name="Kyndt J."/>
        </authorList>
    </citation>
    <scope>NUCLEOTIDE SEQUENCE [LARGE SCALE GENOMIC DNA]</scope>
    <source>
        <strain evidence="7 8">DSM 21279</strain>
    </source>
</reference>
<feature type="domain" description="T-SNARE coiled-coil homology" evidence="6">
    <location>
        <begin position="413"/>
        <end position="475"/>
    </location>
</feature>
<dbReference type="EMBL" id="VWPK01000023">
    <property type="protein sequence ID" value="KAA5611202.1"/>
    <property type="molecule type" value="Genomic_DNA"/>
</dbReference>
<evidence type="ECO:0000259" key="3">
    <source>
        <dbReference type="PROSITE" id="PS50111"/>
    </source>
</evidence>
<feature type="domain" description="Methyl-accepting transducer" evidence="3">
    <location>
        <begin position="261"/>
        <end position="497"/>
    </location>
</feature>
<dbReference type="Pfam" id="PF00015">
    <property type="entry name" value="MCPsignal"/>
    <property type="match status" value="1"/>
</dbReference>
<name>A0A5M6ISI9_9PROT</name>
<dbReference type="InterPro" id="IPR050903">
    <property type="entry name" value="Bact_Chemotaxis_MeTrfase"/>
</dbReference>
<dbReference type="InterPro" id="IPR000700">
    <property type="entry name" value="PAS-assoc_C"/>
</dbReference>
<dbReference type="SUPFAM" id="SSF58104">
    <property type="entry name" value="Methyl-accepting chemotaxis protein (MCP) signaling domain"/>
    <property type="match status" value="1"/>
</dbReference>
<protein>
    <submittedName>
        <fullName evidence="7">PAS domain S-box protein</fullName>
    </submittedName>
</protein>
<dbReference type="InterPro" id="IPR000014">
    <property type="entry name" value="PAS"/>
</dbReference>
<dbReference type="PROSITE" id="PS50111">
    <property type="entry name" value="CHEMOTAXIS_TRANSDUC_2"/>
    <property type="match status" value="1"/>
</dbReference>
<dbReference type="Proteomes" id="UP000325255">
    <property type="component" value="Unassembled WGS sequence"/>
</dbReference>
<dbReference type="SMART" id="SM00397">
    <property type="entry name" value="t_SNARE"/>
    <property type="match status" value="1"/>
</dbReference>
<dbReference type="AlphaFoldDB" id="A0A5M6ISI9"/>
<dbReference type="Pfam" id="PF08447">
    <property type="entry name" value="PAS_3"/>
    <property type="match status" value="2"/>
</dbReference>
<sequence>MLTEWYRPRRAQDDRAKLRALDRSQAMIEFALDGTILSANDRFLAVLGYTLAELQGRHHSLFVPAGHRDSGEYRRFWEALNRGEYQAGEFKRLAKGGREIWLQASYNPVLRGDGRPCKIMKIATDITAAKLLNADHEGQINAIGQTQAVIEFDLDGGVLTANRNFLAALGYTLDEIRGRHHSLFVAAEDRAGEAYRQFWDRLRRGEHQAGEFRRIGKGGREVWIHATCTPIPDPDGRPFKVVKYATDITAQVEDRLRRARLSQDVSMGLGEITRAISTATDQAAGAASASMETTASVEAVAAGAEELVSSVAEISRQTTEASRVSSQAVEEAARTSSIVSHLSEAADRIGEVVRLISEIAGQTNLLALNATIEAARAGEAGRGFAVVAGEVKTLAAQTAKATEEIAGQIAQVQRVTGDAVAAIDTISRIIARLHDISAAIAGAAEQQNAVVKDISSSMHSAADAVGGISRNMEEIAQATRTADAFTRKVQGMSEELAA</sequence>
<dbReference type="GO" id="GO:0004888">
    <property type="term" value="F:transmembrane signaling receptor activity"/>
    <property type="evidence" value="ECO:0007669"/>
    <property type="project" value="InterPro"/>
</dbReference>
<evidence type="ECO:0000259" key="4">
    <source>
        <dbReference type="PROSITE" id="PS50112"/>
    </source>
</evidence>
<feature type="domain" description="PAS" evidence="4">
    <location>
        <begin position="149"/>
        <end position="179"/>
    </location>
</feature>
<dbReference type="RefSeq" id="WP_150041765.1">
    <property type="nucleotide sequence ID" value="NZ_OW485601.1"/>
</dbReference>
<dbReference type="InterPro" id="IPR004090">
    <property type="entry name" value="Chemotax_Me-accpt_rcpt"/>
</dbReference>
<dbReference type="Gene3D" id="3.30.450.20">
    <property type="entry name" value="PAS domain"/>
    <property type="match status" value="2"/>
</dbReference>
<accession>A0A5M6ISI9</accession>
<dbReference type="InterPro" id="IPR004089">
    <property type="entry name" value="MCPsignal_dom"/>
</dbReference>
<dbReference type="SMART" id="SM00091">
    <property type="entry name" value="PAS"/>
    <property type="match status" value="2"/>
</dbReference>
<evidence type="ECO:0000259" key="6">
    <source>
        <dbReference type="PROSITE" id="PS50192"/>
    </source>
</evidence>
<comment type="similarity">
    <text evidence="1">Belongs to the methyl-accepting chemotaxis (MCP) protein family.</text>
</comment>
<keyword evidence="2" id="KW-0807">Transducer</keyword>
<dbReference type="PANTHER" id="PTHR24422:SF10">
    <property type="entry name" value="CHEMOTAXIS PROTEIN METHYLTRANSFERASE 2"/>
    <property type="match status" value="1"/>
</dbReference>
<dbReference type="GO" id="GO:0006935">
    <property type="term" value="P:chemotaxis"/>
    <property type="evidence" value="ECO:0007669"/>
    <property type="project" value="InterPro"/>
</dbReference>
<dbReference type="PROSITE" id="PS50192">
    <property type="entry name" value="T_SNARE"/>
    <property type="match status" value="1"/>
</dbReference>
<evidence type="ECO:0000256" key="2">
    <source>
        <dbReference type="PROSITE-ProRule" id="PRU00284"/>
    </source>
</evidence>
<dbReference type="InterPro" id="IPR013655">
    <property type="entry name" value="PAS_fold_3"/>
</dbReference>
<dbReference type="InterPro" id="IPR001610">
    <property type="entry name" value="PAC"/>
</dbReference>
<dbReference type="PROSITE" id="PS50112">
    <property type="entry name" value="PAS"/>
    <property type="match status" value="1"/>
</dbReference>
<feature type="domain" description="PAC" evidence="5">
    <location>
        <begin position="208"/>
        <end position="260"/>
    </location>
</feature>
<dbReference type="InterPro" id="IPR035965">
    <property type="entry name" value="PAS-like_dom_sf"/>
</dbReference>
<dbReference type="PROSITE" id="PS50113">
    <property type="entry name" value="PAC"/>
    <property type="match status" value="2"/>
</dbReference>
<dbReference type="CDD" id="cd00130">
    <property type="entry name" value="PAS"/>
    <property type="match status" value="2"/>
</dbReference>
<evidence type="ECO:0000313" key="8">
    <source>
        <dbReference type="Proteomes" id="UP000325255"/>
    </source>
</evidence>
<proteinExistence type="inferred from homology"/>
<dbReference type="SMART" id="SM00086">
    <property type="entry name" value="PAC"/>
    <property type="match status" value="2"/>
</dbReference>
<dbReference type="GO" id="GO:0016020">
    <property type="term" value="C:membrane"/>
    <property type="evidence" value="ECO:0007669"/>
    <property type="project" value="InterPro"/>
</dbReference>
<dbReference type="OrthoDB" id="9765776at2"/>
<dbReference type="InterPro" id="IPR000727">
    <property type="entry name" value="T_SNARE_dom"/>
</dbReference>
<dbReference type="PRINTS" id="PR00260">
    <property type="entry name" value="CHEMTRNSDUCR"/>
</dbReference>
<evidence type="ECO:0000259" key="5">
    <source>
        <dbReference type="PROSITE" id="PS50113"/>
    </source>
</evidence>
<comment type="caution">
    <text evidence="7">The sequence shown here is derived from an EMBL/GenBank/DDBJ whole genome shotgun (WGS) entry which is preliminary data.</text>
</comment>
<dbReference type="GO" id="GO:0007165">
    <property type="term" value="P:signal transduction"/>
    <property type="evidence" value="ECO:0007669"/>
    <property type="project" value="UniProtKB-KW"/>
</dbReference>